<protein>
    <submittedName>
        <fullName evidence="1">Uncharacterized protein</fullName>
    </submittedName>
</protein>
<sequence>MIACQSCDRIPEKHECGRCRQVLKHELAEIVRGEAKIYLDENSRNKKGRPSKIKDSTFQYNVAKRYKELNSYRKVGEEFGLSKGTVAKIIKIYGSNLKYVK</sequence>
<name>A0A926EHI9_9FIRM</name>
<evidence type="ECO:0000313" key="1">
    <source>
        <dbReference type="EMBL" id="MBC8580474.1"/>
    </source>
</evidence>
<evidence type="ECO:0000313" key="2">
    <source>
        <dbReference type="Proteomes" id="UP000655830"/>
    </source>
</evidence>
<dbReference type="AlphaFoldDB" id="A0A926EHI9"/>
<dbReference type="EMBL" id="JACRSY010000021">
    <property type="protein sequence ID" value="MBC8580474.1"/>
    <property type="molecule type" value="Genomic_DNA"/>
</dbReference>
<accession>A0A926EHI9</accession>
<dbReference type="RefSeq" id="WP_249333248.1">
    <property type="nucleotide sequence ID" value="NZ_JACRSY010000021.1"/>
</dbReference>
<organism evidence="1 2">
    <name type="scientific">Zhenhengia yiwuensis</name>
    <dbReference type="NCBI Taxonomy" id="2763666"/>
    <lineage>
        <taxon>Bacteria</taxon>
        <taxon>Bacillati</taxon>
        <taxon>Bacillota</taxon>
        <taxon>Clostridia</taxon>
        <taxon>Lachnospirales</taxon>
        <taxon>Lachnospiraceae</taxon>
        <taxon>Zhenhengia</taxon>
    </lineage>
</organism>
<gene>
    <name evidence="1" type="ORF">H8718_13140</name>
</gene>
<reference evidence="1" key="1">
    <citation type="submission" date="2020-08" db="EMBL/GenBank/DDBJ databases">
        <title>Genome public.</title>
        <authorList>
            <person name="Liu C."/>
            <person name="Sun Q."/>
        </authorList>
    </citation>
    <scope>NUCLEOTIDE SEQUENCE</scope>
    <source>
        <strain evidence="1">NSJ-12</strain>
    </source>
</reference>
<keyword evidence="2" id="KW-1185">Reference proteome</keyword>
<comment type="caution">
    <text evidence="1">The sequence shown here is derived from an EMBL/GenBank/DDBJ whole genome shotgun (WGS) entry which is preliminary data.</text>
</comment>
<proteinExistence type="predicted"/>
<dbReference type="Proteomes" id="UP000655830">
    <property type="component" value="Unassembled WGS sequence"/>
</dbReference>